<keyword evidence="2" id="KW-0732">Signal</keyword>
<keyword evidence="4" id="KW-1185">Reference proteome</keyword>
<evidence type="ECO:0000256" key="1">
    <source>
        <dbReference type="PROSITE-ProRule" id="PRU10141"/>
    </source>
</evidence>
<feature type="signal peptide" evidence="2">
    <location>
        <begin position="1"/>
        <end position="22"/>
    </location>
</feature>
<name>A0A022R4L5_ERYGU</name>
<dbReference type="GO" id="GO:0005886">
    <property type="term" value="C:plasma membrane"/>
    <property type="evidence" value="ECO:0000318"/>
    <property type="project" value="GO_Central"/>
</dbReference>
<accession>A0A022R4L5</accession>
<dbReference type="SUPFAM" id="SSF56112">
    <property type="entry name" value="Protein kinase-like (PK-like)"/>
    <property type="match status" value="1"/>
</dbReference>
<evidence type="ECO:0000313" key="4">
    <source>
        <dbReference type="Proteomes" id="UP000030748"/>
    </source>
</evidence>
<evidence type="ECO:0000313" key="3">
    <source>
        <dbReference type="EMBL" id="EYU35206.1"/>
    </source>
</evidence>
<dbReference type="AlphaFoldDB" id="A0A022R4L5"/>
<dbReference type="GO" id="GO:0004714">
    <property type="term" value="F:transmembrane receptor protein tyrosine kinase activity"/>
    <property type="evidence" value="ECO:0007669"/>
    <property type="project" value="InterPro"/>
</dbReference>
<dbReference type="InterPro" id="IPR017441">
    <property type="entry name" value="Protein_kinase_ATP_BS"/>
</dbReference>
<protein>
    <recommendedName>
        <fullName evidence="5">Protein kinase domain-containing protein</fullName>
    </recommendedName>
</protein>
<dbReference type="GO" id="GO:0004672">
    <property type="term" value="F:protein kinase activity"/>
    <property type="evidence" value="ECO:0000318"/>
    <property type="project" value="GO_Central"/>
</dbReference>
<keyword evidence="1" id="KW-0067">ATP-binding</keyword>
<feature type="non-terminal residue" evidence="3">
    <location>
        <position position="495"/>
    </location>
</feature>
<evidence type="ECO:0000256" key="2">
    <source>
        <dbReference type="SAM" id="SignalP"/>
    </source>
</evidence>
<evidence type="ECO:0008006" key="5">
    <source>
        <dbReference type="Google" id="ProtNLM"/>
    </source>
</evidence>
<dbReference type="Gene3D" id="1.10.510.10">
    <property type="entry name" value="Transferase(Phosphotransferase) domain 1"/>
    <property type="match status" value="1"/>
</dbReference>
<gene>
    <name evidence="3" type="ORF">MIMGU_mgv1a024313mg</name>
</gene>
<dbReference type="InterPro" id="IPR011009">
    <property type="entry name" value="Kinase-like_dom_sf"/>
</dbReference>
<proteinExistence type="predicted"/>
<dbReference type="Proteomes" id="UP000030748">
    <property type="component" value="Unassembled WGS sequence"/>
</dbReference>
<feature type="binding site" evidence="1">
    <location>
        <position position="374"/>
    </location>
    <ligand>
        <name>ATP</name>
        <dbReference type="ChEBI" id="CHEBI:30616"/>
    </ligand>
</feature>
<dbReference type="Gene3D" id="3.30.200.20">
    <property type="entry name" value="Phosphorylase Kinase, domain 1"/>
    <property type="match status" value="1"/>
</dbReference>
<feature type="chain" id="PRO_5001504829" description="Protein kinase domain-containing protein" evidence="2">
    <location>
        <begin position="23"/>
        <end position="495"/>
    </location>
</feature>
<sequence>MNPHPLSNVVLFFFILIKLTTSISNPSHFAGDVSINCGSKGSSSTYNGREWIEDIQPKSSSVLQMKGSSHETARISKTLFSYEFHVSPGQKIIRLHFNPTSYTCFKGFNDLVTVETGPFSILSNFSASLTAEALKVNSFAKELCLNIQENQQLNMIFSYESGRSLDMYDFINGIEIFSTPPLLINEMIAHTNMDVVNRMDENSIAWYKDYMVMVSGNKNEGKRDILVSLKSHDNLIGAHAFLSGFEIFKLSNSDNSLASPNPLPLARESPSHDVETLFFLLFKRNTIVTVTISKIYLLCIVIHKLLEIQEPNADEEGNKPKSSVRVERLCRVFSLDKIQSATKNFSDTLVIGRGGFGKVYKGRIDKEQTAVAVKRLNSSSKQEAQIKASNILLDGNFIAKVSDFGLAKLENKTKLETHITTNVKGTFGKSDTYAFRVVLLEVLCRRPAIDLMIPQDERVLSLWAQDKINKGEADQIVSISLREEISPKSLKTFAG</sequence>
<dbReference type="EMBL" id="KI630628">
    <property type="protein sequence ID" value="EYU35206.1"/>
    <property type="molecule type" value="Genomic_DNA"/>
</dbReference>
<dbReference type="Gene3D" id="2.60.120.430">
    <property type="entry name" value="Galactose-binding lectin"/>
    <property type="match status" value="1"/>
</dbReference>
<keyword evidence="1" id="KW-0547">Nucleotide-binding</keyword>
<dbReference type="InterPro" id="IPR045272">
    <property type="entry name" value="ANXUR1/2-like"/>
</dbReference>
<dbReference type="PROSITE" id="PS00107">
    <property type="entry name" value="PROTEIN_KINASE_ATP"/>
    <property type="match status" value="1"/>
</dbReference>
<reference evidence="3 4" key="1">
    <citation type="journal article" date="2013" name="Proc. Natl. Acad. Sci. U.S.A.">
        <title>Fine-scale variation in meiotic recombination in Mimulus inferred from population shotgun sequencing.</title>
        <authorList>
            <person name="Hellsten U."/>
            <person name="Wright K.M."/>
            <person name="Jenkins J."/>
            <person name="Shu S."/>
            <person name="Yuan Y."/>
            <person name="Wessler S.R."/>
            <person name="Schmutz J."/>
            <person name="Willis J.H."/>
            <person name="Rokhsar D.S."/>
        </authorList>
    </citation>
    <scope>NUCLEOTIDE SEQUENCE [LARGE SCALE GENOMIC DNA]</scope>
    <source>
        <strain evidence="4">cv. DUN x IM62</strain>
    </source>
</reference>
<dbReference type="GO" id="GO:0005524">
    <property type="term" value="F:ATP binding"/>
    <property type="evidence" value="ECO:0007669"/>
    <property type="project" value="UniProtKB-UniRule"/>
</dbReference>
<dbReference type="PANTHER" id="PTHR34590">
    <property type="entry name" value="OS03G0124300 PROTEIN-RELATED"/>
    <property type="match status" value="1"/>
</dbReference>
<dbReference type="FunFam" id="2.60.120.430:FF:000003">
    <property type="entry name" value="FERONIA receptor-like kinase"/>
    <property type="match status" value="1"/>
</dbReference>
<dbReference type="STRING" id="4155.A0A022R4L5"/>
<organism evidence="3 4">
    <name type="scientific">Erythranthe guttata</name>
    <name type="common">Yellow monkey flower</name>
    <name type="synonym">Mimulus guttatus</name>
    <dbReference type="NCBI Taxonomy" id="4155"/>
    <lineage>
        <taxon>Eukaryota</taxon>
        <taxon>Viridiplantae</taxon>
        <taxon>Streptophyta</taxon>
        <taxon>Embryophyta</taxon>
        <taxon>Tracheophyta</taxon>
        <taxon>Spermatophyta</taxon>
        <taxon>Magnoliopsida</taxon>
        <taxon>eudicotyledons</taxon>
        <taxon>Gunneridae</taxon>
        <taxon>Pentapetalae</taxon>
        <taxon>asterids</taxon>
        <taxon>lamiids</taxon>
        <taxon>Lamiales</taxon>
        <taxon>Phrymaceae</taxon>
        <taxon>Erythranthe</taxon>
    </lineage>
</organism>